<dbReference type="EMBL" id="ML991795">
    <property type="protein sequence ID" value="KAF2234912.1"/>
    <property type="molecule type" value="Genomic_DNA"/>
</dbReference>
<name>A0A6A6HA69_VIRVR</name>
<evidence type="ECO:0000259" key="2">
    <source>
        <dbReference type="SMART" id="SM00672"/>
    </source>
</evidence>
<dbReference type="PANTHER" id="PTHR12203:SF107">
    <property type="entry name" value="GLYCOSYL TRANSFERASE CAP10 DOMAIN-CONTAINING PROTEIN"/>
    <property type="match status" value="1"/>
</dbReference>
<dbReference type="SMART" id="SM00672">
    <property type="entry name" value="CAP10"/>
    <property type="match status" value="1"/>
</dbReference>
<evidence type="ECO:0000256" key="1">
    <source>
        <dbReference type="SAM" id="MobiDB-lite"/>
    </source>
</evidence>
<dbReference type="Pfam" id="PF05686">
    <property type="entry name" value="Glyco_transf_90"/>
    <property type="match status" value="1"/>
</dbReference>
<dbReference type="InterPro" id="IPR006598">
    <property type="entry name" value="CAP10"/>
</dbReference>
<dbReference type="PANTHER" id="PTHR12203">
    <property type="entry name" value="KDEL LYS-ASP-GLU-LEU CONTAINING - RELATED"/>
    <property type="match status" value="1"/>
</dbReference>
<proteinExistence type="predicted"/>
<feature type="domain" description="Glycosyl transferase CAP10" evidence="2">
    <location>
        <begin position="215"/>
        <end position="443"/>
    </location>
</feature>
<keyword evidence="4" id="KW-1185">Reference proteome</keyword>
<organism evidence="3 4">
    <name type="scientific">Viridothelium virens</name>
    <name type="common">Speckled blister lichen</name>
    <name type="synonym">Trypethelium virens</name>
    <dbReference type="NCBI Taxonomy" id="1048519"/>
    <lineage>
        <taxon>Eukaryota</taxon>
        <taxon>Fungi</taxon>
        <taxon>Dikarya</taxon>
        <taxon>Ascomycota</taxon>
        <taxon>Pezizomycotina</taxon>
        <taxon>Dothideomycetes</taxon>
        <taxon>Dothideomycetes incertae sedis</taxon>
        <taxon>Trypetheliales</taxon>
        <taxon>Trypetheliaceae</taxon>
        <taxon>Viridothelium</taxon>
    </lineage>
</organism>
<dbReference type="AlphaFoldDB" id="A0A6A6HA69"/>
<dbReference type="InterPro" id="IPR051091">
    <property type="entry name" value="O-Glucosyltr/Glycosyltrsf_90"/>
</dbReference>
<accession>A0A6A6HA69</accession>
<evidence type="ECO:0000313" key="3">
    <source>
        <dbReference type="EMBL" id="KAF2234912.1"/>
    </source>
</evidence>
<feature type="region of interest" description="Disordered" evidence="1">
    <location>
        <begin position="80"/>
        <end position="114"/>
    </location>
</feature>
<gene>
    <name evidence="3" type="ORF">EV356DRAFT_532460</name>
</gene>
<dbReference type="Proteomes" id="UP000800092">
    <property type="component" value="Unassembled WGS sequence"/>
</dbReference>
<reference evidence="3" key="1">
    <citation type="journal article" date="2020" name="Stud. Mycol.">
        <title>101 Dothideomycetes genomes: a test case for predicting lifestyles and emergence of pathogens.</title>
        <authorList>
            <person name="Haridas S."/>
            <person name="Albert R."/>
            <person name="Binder M."/>
            <person name="Bloem J."/>
            <person name="Labutti K."/>
            <person name="Salamov A."/>
            <person name="Andreopoulos B."/>
            <person name="Baker S."/>
            <person name="Barry K."/>
            <person name="Bills G."/>
            <person name="Bluhm B."/>
            <person name="Cannon C."/>
            <person name="Castanera R."/>
            <person name="Culley D."/>
            <person name="Daum C."/>
            <person name="Ezra D."/>
            <person name="Gonzalez J."/>
            <person name="Henrissat B."/>
            <person name="Kuo A."/>
            <person name="Liang C."/>
            <person name="Lipzen A."/>
            <person name="Lutzoni F."/>
            <person name="Magnuson J."/>
            <person name="Mondo S."/>
            <person name="Nolan M."/>
            <person name="Ohm R."/>
            <person name="Pangilinan J."/>
            <person name="Park H.-J."/>
            <person name="Ramirez L."/>
            <person name="Alfaro M."/>
            <person name="Sun H."/>
            <person name="Tritt A."/>
            <person name="Yoshinaga Y."/>
            <person name="Zwiers L.-H."/>
            <person name="Turgeon B."/>
            <person name="Goodwin S."/>
            <person name="Spatafora J."/>
            <person name="Crous P."/>
            <person name="Grigoriev I."/>
        </authorList>
    </citation>
    <scope>NUCLEOTIDE SEQUENCE</scope>
    <source>
        <strain evidence="3">Tuck. ex Michener</strain>
    </source>
</reference>
<protein>
    <recommendedName>
        <fullName evidence="2">Glycosyl transferase CAP10 domain-containing protein</fullName>
    </recommendedName>
</protein>
<feature type="compositionally biased region" description="Polar residues" evidence="1">
    <location>
        <begin position="97"/>
        <end position="113"/>
    </location>
</feature>
<evidence type="ECO:0000313" key="4">
    <source>
        <dbReference type="Proteomes" id="UP000800092"/>
    </source>
</evidence>
<sequence>MGTFQSWDYERMYTLSSWQKSRYNNGDWKDRINGDRLATMSPQDSSVVSMIKGSSAIGTASTCACTPSATLAGALPPLRDELASNSQDSSKHRVPGSHSTGLHSSNTHVSGQSEWKFDPARDSFDYSLSDSQCDNAFPDYYAEIDRAAMYYKDRGISEDDMNITERGNVVRAMIYDHQLYIMQTHITVEPGIFDLPRMMAILGSIHRVIVAHQGPIPNVEFVFSLADAEWNPAPFWTLCRAPEDESHWVMPDFGYWAWDNKIVGSYQQFVRELEDKSDFSKKKQLAFWRGSDSNEERHDLLRAAEGHEWADIEAIIWGRPGNFTRMVDHCDYQYLVQTEGNSYSGRLKYILNCASVVLMRRPYWIETFTHLLQSSGPDQNVIELDGFVTLPDVMSHHLSHPEDSENIARNAKELLKERYLTPAAQACYWRKMFEKWAKVQSWEPKPWTVEQKSEGEGKDQKVWEEKVWNGVTWELFMLTAYNSQGKV</sequence>
<dbReference type="OrthoDB" id="202415at2759"/>